<evidence type="ECO:0000313" key="1">
    <source>
        <dbReference type="EMBL" id="PVH24343.1"/>
    </source>
</evidence>
<evidence type="ECO:0000313" key="2">
    <source>
        <dbReference type="Proteomes" id="UP000245627"/>
    </source>
</evidence>
<protein>
    <submittedName>
        <fullName evidence="1">DUF4286 domain-containing protein</fullName>
    </submittedName>
</protein>
<dbReference type="InterPro" id="IPR025563">
    <property type="entry name" value="DUF4286"/>
</dbReference>
<organism evidence="1 2">
    <name type="scientific">Sphingobacterium corticibacter</name>
    <dbReference type="NCBI Taxonomy" id="2171749"/>
    <lineage>
        <taxon>Bacteria</taxon>
        <taxon>Pseudomonadati</taxon>
        <taxon>Bacteroidota</taxon>
        <taxon>Sphingobacteriia</taxon>
        <taxon>Sphingobacteriales</taxon>
        <taxon>Sphingobacteriaceae</taxon>
        <taxon>Sphingobacterium</taxon>
    </lineage>
</organism>
<accession>A0A2T8HG09</accession>
<name>A0A2T8HG09_9SPHI</name>
<dbReference type="Pfam" id="PF14114">
    <property type="entry name" value="DUF4286"/>
    <property type="match status" value="1"/>
</dbReference>
<reference evidence="1 2" key="1">
    <citation type="submission" date="2018-04" db="EMBL/GenBank/DDBJ databases">
        <title>Sphingobacterium cortibacter sp. nov.</title>
        <authorList>
            <person name="Li Y."/>
        </authorList>
    </citation>
    <scope>NUCLEOTIDE SEQUENCE [LARGE SCALE GENOMIC DNA]</scope>
    <source>
        <strain evidence="1 2">2c-3</strain>
    </source>
</reference>
<gene>
    <name evidence="1" type="ORF">DC487_14775</name>
</gene>
<dbReference type="OrthoDB" id="1121837at2"/>
<keyword evidence="2" id="KW-1185">Reference proteome</keyword>
<sequence>MYMYNISIIVEDSAQADALNWITSSYLPNLPVQHKPQLLNLLDSPHEGHTYSLQLKFDERDTLEDFKSEYLYQLQNYLATNHPERAFIFDSTMKYL</sequence>
<proteinExistence type="predicted"/>
<dbReference type="AlphaFoldDB" id="A0A2T8HG09"/>
<dbReference type="Proteomes" id="UP000245627">
    <property type="component" value="Unassembled WGS sequence"/>
</dbReference>
<comment type="caution">
    <text evidence="1">The sequence shown here is derived from an EMBL/GenBank/DDBJ whole genome shotgun (WGS) entry which is preliminary data.</text>
</comment>
<dbReference type="EMBL" id="QDKG01000006">
    <property type="protein sequence ID" value="PVH24343.1"/>
    <property type="molecule type" value="Genomic_DNA"/>
</dbReference>